<feature type="compositionally biased region" description="Polar residues" evidence="1">
    <location>
        <begin position="48"/>
        <end position="57"/>
    </location>
</feature>
<dbReference type="Proteomes" id="UP001642360">
    <property type="component" value="Unassembled WGS sequence"/>
</dbReference>
<dbReference type="EMBL" id="CAUOFW020005028">
    <property type="protein sequence ID" value="CAK9168189.1"/>
    <property type="molecule type" value="Genomic_DNA"/>
</dbReference>
<name>A0ABC8TFR4_9AQUA</name>
<evidence type="ECO:0000256" key="1">
    <source>
        <dbReference type="SAM" id="MobiDB-lite"/>
    </source>
</evidence>
<keyword evidence="3" id="KW-1185">Reference proteome</keyword>
<gene>
    <name evidence="2" type="ORF">ILEXP_LOCUS37526</name>
</gene>
<dbReference type="AlphaFoldDB" id="A0ABC8TFR4"/>
<sequence>MTIAMNRSLKDFLICMRNVPMGSQYRRGLSLTGIAKDSDENLDLFSRNRPSLSVPSSDESDGANLSHCG</sequence>
<evidence type="ECO:0000313" key="2">
    <source>
        <dbReference type="EMBL" id="CAK9168189.1"/>
    </source>
</evidence>
<comment type="caution">
    <text evidence="2">The sequence shown here is derived from an EMBL/GenBank/DDBJ whole genome shotgun (WGS) entry which is preliminary data.</text>
</comment>
<organism evidence="2 3">
    <name type="scientific">Ilex paraguariensis</name>
    <name type="common">yerba mate</name>
    <dbReference type="NCBI Taxonomy" id="185542"/>
    <lineage>
        <taxon>Eukaryota</taxon>
        <taxon>Viridiplantae</taxon>
        <taxon>Streptophyta</taxon>
        <taxon>Embryophyta</taxon>
        <taxon>Tracheophyta</taxon>
        <taxon>Spermatophyta</taxon>
        <taxon>Magnoliopsida</taxon>
        <taxon>eudicotyledons</taxon>
        <taxon>Gunneridae</taxon>
        <taxon>Pentapetalae</taxon>
        <taxon>asterids</taxon>
        <taxon>campanulids</taxon>
        <taxon>Aquifoliales</taxon>
        <taxon>Aquifoliaceae</taxon>
        <taxon>Ilex</taxon>
    </lineage>
</organism>
<proteinExistence type="predicted"/>
<protein>
    <submittedName>
        <fullName evidence="2">Uncharacterized protein</fullName>
    </submittedName>
</protein>
<reference evidence="2 3" key="1">
    <citation type="submission" date="2024-02" db="EMBL/GenBank/DDBJ databases">
        <authorList>
            <person name="Vignale AGUSTIN F."/>
            <person name="Sosa J E."/>
            <person name="Modenutti C."/>
        </authorList>
    </citation>
    <scope>NUCLEOTIDE SEQUENCE [LARGE SCALE GENOMIC DNA]</scope>
</reference>
<evidence type="ECO:0000313" key="3">
    <source>
        <dbReference type="Proteomes" id="UP001642360"/>
    </source>
</evidence>
<accession>A0ABC8TFR4</accession>
<feature type="region of interest" description="Disordered" evidence="1">
    <location>
        <begin position="45"/>
        <end position="69"/>
    </location>
</feature>